<keyword evidence="7" id="KW-0479">Metal-binding</keyword>
<reference evidence="17" key="1">
    <citation type="journal article" date="2019" name="Int. J. Syst. Evol. Microbiol.">
        <title>The Global Catalogue of Microorganisms (GCM) 10K type strain sequencing project: providing services to taxonomists for standard genome sequencing and annotation.</title>
        <authorList>
            <consortium name="The Broad Institute Genomics Platform"/>
            <consortium name="The Broad Institute Genome Sequencing Center for Infectious Disease"/>
            <person name="Wu L."/>
            <person name="Ma J."/>
        </authorList>
    </citation>
    <scope>NUCLEOTIDE SEQUENCE [LARGE SCALE GENOMIC DNA]</scope>
    <source>
        <strain evidence="17">JCM 11590</strain>
    </source>
</reference>
<evidence type="ECO:0000256" key="4">
    <source>
        <dbReference type="ARBA" id="ARBA00010231"/>
    </source>
</evidence>
<dbReference type="PANTHER" id="PTHR43771:SF2">
    <property type="entry name" value="PHOSPHOMANNOMUTASE_PHOSPHOGLUCOMUTASE"/>
    <property type="match status" value="1"/>
</dbReference>
<keyword evidence="6" id="KW-0597">Phosphoprotein</keyword>
<evidence type="ECO:0000256" key="8">
    <source>
        <dbReference type="ARBA" id="ARBA00022842"/>
    </source>
</evidence>
<evidence type="ECO:0000256" key="6">
    <source>
        <dbReference type="ARBA" id="ARBA00022553"/>
    </source>
</evidence>
<dbReference type="CDD" id="cd03089">
    <property type="entry name" value="PMM_PGM"/>
    <property type="match status" value="1"/>
</dbReference>
<keyword evidence="8" id="KW-0460">Magnesium</keyword>
<keyword evidence="11" id="KW-0812">Transmembrane</keyword>
<dbReference type="InterPro" id="IPR005844">
    <property type="entry name" value="A-D-PHexomutase_a/b/a-I"/>
</dbReference>
<feature type="domain" description="Alpha-D-phosphohexomutase alpha/beta/alpha" evidence="13">
    <location>
        <begin position="384"/>
        <end position="513"/>
    </location>
</feature>
<dbReference type="SUPFAM" id="SSF53738">
    <property type="entry name" value="Phosphoglucomutase, first 3 domains"/>
    <property type="match status" value="3"/>
</dbReference>
<evidence type="ECO:0000256" key="9">
    <source>
        <dbReference type="ARBA" id="ARBA00023235"/>
    </source>
</evidence>
<feature type="transmembrane region" description="Helical" evidence="11">
    <location>
        <begin position="21"/>
        <end position="42"/>
    </location>
</feature>
<dbReference type="Pfam" id="PF02879">
    <property type="entry name" value="PGM_PMM_II"/>
    <property type="match status" value="1"/>
</dbReference>
<dbReference type="Pfam" id="PF02880">
    <property type="entry name" value="PGM_PMM_III"/>
    <property type="match status" value="1"/>
</dbReference>
<keyword evidence="9" id="KW-0413">Isomerase</keyword>
<keyword evidence="17" id="KW-1185">Reference proteome</keyword>
<feature type="domain" description="Alpha-D-phosphohexomutase alpha/beta/alpha" evidence="14">
    <location>
        <begin position="530"/>
        <end position="627"/>
    </location>
</feature>
<dbReference type="InterPro" id="IPR005845">
    <property type="entry name" value="A-D-PHexomutase_a/b/a-II"/>
</dbReference>
<dbReference type="Pfam" id="PF02878">
    <property type="entry name" value="PGM_PMM_I"/>
    <property type="match status" value="1"/>
</dbReference>
<keyword evidence="11" id="KW-1133">Transmembrane helix</keyword>
<comment type="catalytic activity">
    <reaction evidence="1">
        <text>alpha-D-mannose 1-phosphate = D-mannose 6-phosphate</text>
        <dbReference type="Rhea" id="RHEA:11140"/>
        <dbReference type="ChEBI" id="CHEBI:58409"/>
        <dbReference type="ChEBI" id="CHEBI:58735"/>
        <dbReference type="EC" id="5.4.2.8"/>
    </reaction>
</comment>
<evidence type="ECO:0000313" key="17">
    <source>
        <dbReference type="Proteomes" id="UP000633263"/>
    </source>
</evidence>
<evidence type="ECO:0000256" key="5">
    <source>
        <dbReference type="ARBA" id="ARBA00012730"/>
    </source>
</evidence>
<evidence type="ECO:0000259" key="13">
    <source>
        <dbReference type="Pfam" id="PF02878"/>
    </source>
</evidence>
<dbReference type="InterPro" id="IPR036900">
    <property type="entry name" value="A-D-PHexomutase_C_sf"/>
</dbReference>
<dbReference type="InterPro" id="IPR016055">
    <property type="entry name" value="A-D-PHexomutase_a/b/a-I/II/III"/>
</dbReference>
<protein>
    <recommendedName>
        <fullName evidence="5">phosphomannomutase</fullName>
        <ecNumber evidence="5">5.4.2.8</ecNumber>
    </recommendedName>
</protein>
<evidence type="ECO:0000313" key="16">
    <source>
        <dbReference type="EMBL" id="GGJ04123.1"/>
    </source>
</evidence>
<dbReference type="SUPFAM" id="SSF55957">
    <property type="entry name" value="Phosphoglucomutase, C-terminal domain"/>
    <property type="match status" value="1"/>
</dbReference>
<dbReference type="Pfam" id="PF00408">
    <property type="entry name" value="PGM_PMM_IV"/>
    <property type="match status" value="1"/>
</dbReference>
<dbReference type="InterPro" id="IPR005846">
    <property type="entry name" value="A-D-PHexomutase_a/b/a-III"/>
</dbReference>
<feature type="domain" description="Alpha-D-phosphohexomutase C-terminal" evidence="12">
    <location>
        <begin position="750"/>
        <end position="825"/>
    </location>
</feature>
<dbReference type="PRINTS" id="PR00509">
    <property type="entry name" value="PGMPMM"/>
</dbReference>
<feature type="domain" description="Alpha-D-phosphohexomutase alpha/beta/alpha" evidence="15">
    <location>
        <begin position="633"/>
        <end position="728"/>
    </location>
</feature>
<evidence type="ECO:0000256" key="10">
    <source>
        <dbReference type="SAM" id="MobiDB-lite"/>
    </source>
</evidence>
<comment type="similarity">
    <text evidence="4">Belongs to the phosphohexose mutase family.</text>
</comment>
<feature type="compositionally biased region" description="Low complexity" evidence="10">
    <location>
        <begin position="330"/>
        <end position="350"/>
    </location>
</feature>
<dbReference type="Gene3D" id="3.30.310.50">
    <property type="entry name" value="Alpha-D-phosphohexomutase, C-terminal domain"/>
    <property type="match status" value="1"/>
</dbReference>
<dbReference type="PANTHER" id="PTHR43771">
    <property type="entry name" value="PHOSPHOMANNOMUTASE"/>
    <property type="match status" value="1"/>
</dbReference>
<dbReference type="EMBL" id="BMNN01000004">
    <property type="protein sequence ID" value="GGJ04123.1"/>
    <property type="molecule type" value="Genomic_DNA"/>
</dbReference>
<comment type="caution">
    <text evidence="16">The sequence shown here is derived from an EMBL/GenBank/DDBJ whole genome shotgun (WGS) entry which is preliminary data.</text>
</comment>
<name>A0ABQ2CTD1_9GAMM</name>
<feature type="transmembrane region" description="Helical" evidence="11">
    <location>
        <begin position="253"/>
        <end position="273"/>
    </location>
</feature>
<evidence type="ECO:0000259" key="12">
    <source>
        <dbReference type="Pfam" id="PF00408"/>
    </source>
</evidence>
<dbReference type="InterPro" id="IPR005841">
    <property type="entry name" value="Alpha-D-phosphohexomutase_SF"/>
</dbReference>
<accession>A0ABQ2CTD1</accession>
<evidence type="ECO:0000256" key="2">
    <source>
        <dbReference type="ARBA" id="ARBA00001946"/>
    </source>
</evidence>
<feature type="region of interest" description="Disordered" evidence="10">
    <location>
        <begin position="318"/>
        <end position="354"/>
    </location>
</feature>
<dbReference type="RefSeq" id="WP_188636601.1">
    <property type="nucleotide sequence ID" value="NZ_BMNN01000004.1"/>
</dbReference>
<keyword evidence="11" id="KW-0472">Membrane</keyword>
<dbReference type="PROSITE" id="PS00710">
    <property type="entry name" value="PGM_PMM"/>
    <property type="match status" value="1"/>
</dbReference>
<evidence type="ECO:0000256" key="7">
    <source>
        <dbReference type="ARBA" id="ARBA00022723"/>
    </source>
</evidence>
<dbReference type="Proteomes" id="UP000633263">
    <property type="component" value="Unassembled WGS sequence"/>
</dbReference>
<evidence type="ECO:0000256" key="1">
    <source>
        <dbReference type="ARBA" id="ARBA00000586"/>
    </source>
</evidence>
<comment type="cofactor">
    <cofactor evidence="2">
        <name>Mg(2+)</name>
        <dbReference type="ChEBI" id="CHEBI:18420"/>
    </cofactor>
</comment>
<dbReference type="InterPro" id="IPR016066">
    <property type="entry name" value="A-D-PHexomutase_CS"/>
</dbReference>
<dbReference type="InterPro" id="IPR005843">
    <property type="entry name" value="A-D-PHexomutase_C"/>
</dbReference>
<sequence>MKLKKPSLGRQRENAGLPATLIPLLLMLTGLAAALGLLWSLVFAPAAENYRRDLGQAYASQQQSALNRALARLDADLARVASNPQLQVTLQQGGSPTLNRLLHYQFADSLAVHTYLPGQARQLDHADAPLSFAALDMIRRAEQGQAVPVEAHRVGDHWRLYAVQPLRASAQAPVGGTMLVVFDMQRLLGLLPQLPVDAGQLSLVQQFPGGPAQTLYQTGSGNGPVITLLSSNPAWSLHLREGAAMGAGAPNPLFLFGAILLALAGALASLLFLQRSWTRALEADADTLDQLTRGHKAAGLQLGPLEPVAQSIMQVASRNAVRQPNPAPQPAAAARGAPDTAPASTAAAESAKQELPPLDDVLDIDFLDEIPDDSPLGPPALPAEIFRAYDIRGVVGKTLTPEYVYWLGRAIGSESIDQGQYQVATARDGRLSGPELMEELIRGLIDSGCEVHDLGMVPTPVLYYATHTTAARSGIMLTGSHNPPDYNGLKIVIAGQTLADERITALHQRLQDNRLHQGSGSRSTVDILDDYCRRIVDDVLPARPLKVVVDCGNGVGGVVAEQLFSQLGCEVIPLYCDVDGNFPNHHPDPGKAENLQDLVLIVRQQGADLGIAFDGDADRLGVVTPAGEIICADRLLMLFAEDIVTRNPGADIVFDVKCSRQLPQLISRLGGRPVMWKSGHSMIKAKMQETGALLGGEMSGHVFFQERWYGFDDGLYAACRLLELVSILSGTPEQTNELFARHPAGWSTPEINISVGEQRKFQLIEALHGAADWGQQARVTTIDGIRVDYPDGWGLVRASNTTPVLVLRFEADDAAGLERIRQTFRQQLGAVAPDLELNL</sequence>
<dbReference type="Gene3D" id="3.40.120.10">
    <property type="entry name" value="Alpha-D-Glucose-1,6-Bisphosphate, subunit A, domain 3"/>
    <property type="match status" value="3"/>
</dbReference>
<dbReference type="EC" id="5.4.2.8" evidence="5"/>
<evidence type="ECO:0000256" key="11">
    <source>
        <dbReference type="SAM" id="Phobius"/>
    </source>
</evidence>
<evidence type="ECO:0000259" key="14">
    <source>
        <dbReference type="Pfam" id="PF02879"/>
    </source>
</evidence>
<evidence type="ECO:0000256" key="3">
    <source>
        <dbReference type="ARBA" id="ARBA00004699"/>
    </source>
</evidence>
<comment type="pathway">
    <text evidence="3">Nucleotide-sugar biosynthesis; GDP-alpha-D-mannose biosynthesis; alpha-D-mannose 1-phosphate from D-fructose 6-phosphate: step 2/2.</text>
</comment>
<evidence type="ECO:0000259" key="15">
    <source>
        <dbReference type="Pfam" id="PF02880"/>
    </source>
</evidence>
<organism evidence="16 17">
    <name type="scientific">Halopseudomonas pertucinogena</name>
    <dbReference type="NCBI Taxonomy" id="86175"/>
    <lineage>
        <taxon>Bacteria</taxon>
        <taxon>Pseudomonadati</taxon>
        <taxon>Pseudomonadota</taxon>
        <taxon>Gammaproteobacteria</taxon>
        <taxon>Pseudomonadales</taxon>
        <taxon>Pseudomonadaceae</taxon>
        <taxon>Halopseudomonas</taxon>
    </lineage>
</organism>
<gene>
    <name evidence="16" type="ORF">GCM10009083_21180</name>
</gene>
<proteinExistence type="inferred from homology"/>